<feature type="domain" description="Kazal-like" evidence="5">
    <location>
        <begin position="16"/>
        <end position="49"/>
    </location>
</feature>
<dbReference type="InterPro" id="IPR036058">
    <property type="entry name" value="Kazal_dom_sf"/>
</dbReference>
<proteinExistence type="predicted"/>
<dbReference type="Pfam" id="PF07648">
    <property type="entry name" value="Kazal_2"/>
    <property type="match status" value="1"/>
</dbReference>
<dbReference type="RefSeq" id="XP_026756133.1">
    <property type="nucleotide sequence ID" value="XM_026900332.3"/>
</dbReference>
<feature type="chain" id="PRO_5027005317" evidence="4">
    <location>
        <begin position="19"/>
        <end position="219"/>
    </location>
</feature>
<dbReference type="SMR" id="A0A6J1WUP5"/>
<evidence type="ECO:0000256" key="2">
    <source>
        <dbReference type="ARBA" id="ARBA00022900"/>
    </source>
</evidence>
<dbReference type="PANTHER" id="PTHR21131">
    <property type="entry name" value="SERINE-TYPE ENDOPEPTIDASE INHIBITOR"/>
    <property type="match status" value="1"/>
</dbReference>
<keyword evidence="3" id="KW-1015">Disulfide bond</keyword>
<dbReference type="OrthoDB" id="126772at2759"/>
<dbReference type="PROSITE" id="PS00282">
    <property type="entry name" value="KAZAL_1"/>
    <property type="match status" value="3"/>
</dbReference>
<evidence type="ECO:0000313" key="7">
    <source>
        <dbReference type="RefSeq" id="XP_026756133.1"/>
    </source>
</evidence>
<evidence type="ECO:0000256" key="4">
    <source>
        <dbReference type="SAM" id="SignalP"/>
    </source>
</evidence>
<evidence type="ECO:0000256" key="1">
    <source>
        <dbReference type="ARBA" id="ARBA00022690"/>
    </source>
</evidence>
<accession>A0A6J1WUP5</accession>
<protein>
    <submittedName>
        <fullName evidence="7">Serine protease inhibitor dipetalogastin-like</fullName>
    </submittedName>
</protein>
<dbReference type="SUPFAM" id="SSF100895">
    <property type="entry name" value="Kazal-type serine protease inhibitors"/>
    <property type="match status" value="4"/>
</dbReference>
<dbReference type="Gene3D" id="3.30.60.30">
    <property type="match status" value="4"/>
</dbReference>
<evidence type="ECO:0000256" key="3">
    <source>
        <dbReference type="ARBA" id="ARBA00023157"/>
    </source>
</evidence>
<dbReference type="Pfam" id="PF00050">
    <property type="entry name" value="Kazal_1"/>
    <property type="match status" value="3"/>
</dbReference>
<reference evidence="7" key="1">
    <citation type="submission" date="2025-08" db="UniProtKB">
        <authorList>
            <consortium name="RefSeq"/>
        </authorList>
    </citation>
    <scope>IDENTIFICATION</scope>
    <source>
        <tissue evidence="7">Whole larvae</tissue>
    </source>
</reference>
<dbReference type="GeneID" id="113516003"/>
<dbReference type="PANTHER" id="PTHR21131:SF0">
    <property type="entry name" value="GEO10195P1-RELATED"/>
    <property type="match status" value="1"/>
</dbReference>
<name>A0A6J1WUP5_GALME</name>
<dbReference type="KEGG" id="gmw:113516003"/>
<dbReference type="AlphaFoldDB" id="A0A6J1WUP5"/>
<dbReference type="PROSITE" id="PS51465">
    <property type="entry name" value="KAZAL_2"/>
    <property type="match status" value="4"/>
</dbReference>
<keyword evidence="2 7" id="KW-0722">Serine protease inhibitor</keyword>
<dbReference type="SMART" id="SM00280">
    <property type="entry name" value="KAZAL"/>
    <property type="match status" value="4"/>
</dbReference>
<keyword evidence="6" id="KW-1185">Reference proteome</keyword>
<keyword evidence="1 7" id="KW-0646">Protease inhibitor</keyword>
<feature type="domain" description="Kazal-like" evidence="5">
    <location>
        <begin position="173"/>
        <end position="219"/>
    </location>
</feature>
<dbReference type="InterPro" id="IPR053265">
    <property type="entry name" value="Serpin"/>
</dbReference>
<dbReference type="InterPro" id="IPR002350">
    <property type="entry name" value="Kazal_dom"/>
</dbReference>
<feature type="domain" description="Kazal-like" evidence="5">
    <location>
        <begin position="114"/>
        <end position="163"/>
    </location>
</feature>
<keyword evidence="4" id="KW-0732">Signal</keyword>
<dbReference type="FunFam" id="3.30.60.30:FF:000067">
    <property type="entry name" value="Thrombin inhibitor rhodniin"/>
    <property type="match status" value="2"/>
</dbReference>
<gene>
    <name evidence="7" type="primary">LOC113516003</name>
</gene>
<dbReference type="GO" id="GO:0004867">
    <property type="term" value="F:serine-type endopeptidase inhibitor activity"/>
    <property type="evidence" value="ECO:0007669"/>
    <property type="project" value="UniProtKB-KW"/>
</dbReference>
<dbReference type="CDD" id="cd00104">
    <property type="entry name" value="KAZAL_FS"/>
    <property type="match status" value="4"/>
</dbReference>
<organism evidence="6 7">
    <name type="scientific">Galleria mellonella</name>
    <name type="common">Greater wax moth</name>
    <dbReference type="NCBI Taxonomy" id="7137"/>
    <lineage>
        <taxon>Eukaryota</taxon>
        <taxon>Metazoa</taxon>
        <taxon>Ecdysozoa</taxon>
        <taxon>Arthropoda</taxon>
        <taxon>Hexapoda</taxon>
        <taxon>Insecta</taxon>
        <taxon>Pterygota</taxon>
        <taxon>Neoptera</taxon>
        <taxon>Endopterygota</taxon>
        <taxon>Lepidoptera</taxon>
        <taxon>Glossata</taxon>
        <taxon>Ditrysia</taxon>
        <taxon>Pyraloidea</taxon>
        <taxon>Pyralidae</taxon>
        <taxon>Galleriinae</taxon>
        <taxon>Galleria</taxon>
    </lineage>
</organism>
<dbReference type="InParanoid" id="A0A6J1WUP5"/>
<evidence type="ECO:0000313" key="6">
    <source>
        <dbReference type="Proteomes" id="UP001652740"/>
    </source>
</evidence>
<evidence type="ECO:0000259" key="5">
    <source>
        <dbReference type="PROSITE" id="PS51465"/>
    </source>
</evidence>
<feature type="domain" description="Kazal-like" evidence="5">
    <location>
        <begin position="57"/>
        <end position="110"/>
    </location>
</feature>
<feature type="signal peptide" evidence="4">
    <location>
        <begin position="1"/>
        <end position="18"/>
    </location>
</feature>
<sequence length="219" mass="23781">MYKYGILLLAVYLSTASALPPCVCTRDYRPVCGSNGETYPNKCMLNCAQATNRQITLKQSGPCDSPAQPICVCTFEYKPVCGSDGKTYPNRCSLNCEASVRLAHEGNCAEPVKVAQLPRCTCTKEKQPVCGSDGATYSNDCMLNCATQFNPSLRISHFGPCNSEVKVVEESSDNTVAPCTCTRELKPVCGSDGQTYTSECIMRCRNKYATVAREGPCEL</sequence>
<dbReference type="Proteomes" id="UP001652740">
    <property type="component" value="Unplaced"/>
</dbReference>